<dbReference type="PANTHER" id="PTHR46525">
    <property type="entry name" value="EMB|CAB72159.1"/>
    <property type="match status" value="1"/>
</dbReference>
<feature type="compositionally biased region" description="Basic and acidic residues" evidence="2">
    <location>
        <begin position="85"/>
        <end position="101"/>
    </location>
</feature>
<dbReference type="GO" id="GO:0010150">
    <property type="term" value="P:leaf senescence"/>
    <property type="evidence" value="ECO:0007669"/>
    <property type="project" value="UniProtKB-ARBA"/>
</dbReference>
<dbReference type="AlphaFoldDB" id="A0AAN8VYN2"/>
<keyword evidence="4" id="KW-1185">Reference proteome</keyword>
<dbReference type="PANTHER" id="PTHR46525:SF2">
    <property type="entry name" value="EMB|CAB72159.1"/>
    <property type="match status" value="1"/>
</dbReference>
<feature type="region of interest" description="Disordered" evidence="2">
    <location>
        <begin position="36"/>
        <end position="120"/>
    </location>
</feature>
<dbReference type="InterPro" id="IPR007608">
    <property type="entry name" value="Senescence_reg_S40"/>
</dbReference>
<comment type="similarity">
    <text evidence="1">Belongs to the senescence regulator S40 family.</text>
</comment>
<evidence type="ECO:0000256" key="2">
    <source>
        <dbReference type="SAM" id="MobiDB-lite"/>
    </source>
</evidence>
<gene>
    <name evidence="3" type="ORF">RJ641_028192</name>
</gene>
<dbReference type="Proteomes" id="UP001370490">
    <property type="component" value="Unassembled WGS sequence"/>
</dbReference>
<evidence type="ECO:0000256" key="1">
    <source>
        <dbReference type="ARBA" id="ARBA00034773"/>
    </source>
</evidence>
<proteinExistence type="inferred from homology"/>
<name>A0AAN8VYN2_9MAGN</name>
<organism evidence="3 4">
    <name type="scientific">Dillenia turbinata</name>
    <dbReference type="NCBI Taxonomy" id="194707"/>
    <lineage>
        <taxon>Eukaryota</taxon>
        <taxon>Viridiplantae</taxon>
        <taxon>Streptophyta</taxon>
        <taxon>Embryophyta</taxon>
        <taxon>Tracheophyta</taxon>
        <taxon>Spermatophyta</taxon>
        <taxon>Magnoliopsida</taxon>
        <taxon>eudicotyledons</taxon>
        <taxon>Gunneridae</taxon>
        <taxon>Pentapetalae</taxon>
        <taxon>Dilleniales</taxon>
        <taxon>Dilleniaceae</taxon>
        <taxon>Dillenia</taxon>
    </lineage>
</organism>
<sequence length="162" mass="18456">MSSRKSYNHNFLYLSTNQRKIPTTVSSDETTFEFNESDIYATTPPHVIPTESKKPISTSRSFSKKIAPTSTTSSSLPVNIPDWSKTPRENYRESSRRRGCDAVDDDNDEEDDDEGDWIPPHEYLARTRTASLSVHEGIGRTLKGRDLSRVRNAIWKKVGFED</sequence>
<accession>A0AAN8VYN2</accession>
<reference evidence="3 4" key="1">
    <citation type="submission" date="2023-12" db="EMBL/GenBank/DDBJ databases">
        <title>A high-quality genome assembly for Dillenia turbinata (Dilleniales).</title>
        <authorList>
            <person name="Chanderbali A."/>
        </authorList>
    </citation>
    <scope>NUCLEOTIDE SEQUENCE [LARGE SCALE GENOMIC DNA]</scope>
    <source>
        <strain evidence="3">LSX21</strain>
        <tissue evidence="3">Leaf</tissue>
    </source>
</reference>
<feature type="compositionally biased region" description="Polar residues" evidence="2">
    <location>
        <begin position="68"/>
        <end position="77"/>
    </location>
</feature>
<feature type="compositionally biased region" description="Acidic residues" evidence="2">
    <location>
        <begin position="102"/>
        <end position="116"/>
    </location>
</feature>
<evidence type="ECO:0000313" key="4">
    <source>
        <dbReference type="Proteomes" id="UP001370490"/>
    </source>
</evidence>
<dbReference type="EMBL" id="JBAMMX010000004">
    <property type="protein sequence ID" value="KAK6942815.1"/>
    <property type="molecule type" value="Genomic_DNA"/>
</dbReference>
<dbReference type="Pfam" id="PF04520">
    <property type="entry name" value="Senescence_reg"/>
    <property type="match status" value="1"/>
</dbReference>
<evidence type="ECO:0000313" key="3">
    <source>
        <dbReference type="EMBL" id="KAK6942815.1"/>
    </source>
</evidence>
<comment type="caution">
    <text evidence="3">The sequence shown here is derived from an EMBL/GenBank/DDBJ whole genome shotgun (WGS) entry which is preliminary data.</text>
</comment>
<protein>
    <submittedName>
        <fullName evidence="3">Senescence regulator S40</fullName>
    </submittedName>
</protein>